<feature type="compositionally biased region" description="Polar residues" evidence="9">
    <location>
        <begin position="1110"/>
        <end position="1137"/>
    </location>
</feature>
<feature type="region of interest" description="Disordered" evidence="9">
    <location>
        <begin position="911"/>
        <end position="967"/>
    </location>
</feature>
<dbReference type="PROSITE" id="PS00107">
    <property type="entry name" value="PROTEIN_KINASE_ATP"/>
    <property type="match status" value="1"/>
</dbReference>
<dbReference type="PROSITE" id="PS50011">
    <property type="entry name" value="PROTEIN_KINASE_DOM"/>
    <property type="match status" value="1"/>
</dbReference>
<dbReference type="InParanoid" id="A0A077ZY10"/>
<dbReference type="InterPro" id="IPR008271">
    <property type="entry name" value="Ser/Thr_kinase_AS"/>
</dbReference>
<reference evidence="11 12" key="1">
    <citation type="submission" date="2014-06" db="EMBL/GenBank/DDBJ databases">
        <authorList>
            <person name="Swart Estienne"/>
        </authorList>
    </citation>
    <scope>NUCLEOTIDE SEQUENCE [LARGE SCALE GENOMIC DNA]</scope>
    <source>
        <strain evidence="11 12">130c</strain>
    </source>
</reference>
<feature type="compositionally biased region" description="Polar residues" evidence="9">
    <location>
        <begin position="322"/>
        <end position="358"/>
    </location>
</feature>
<dbReference type="CDD" id="cd14003">
    <property type="entry name" value="STKc_AMPK-like"/>
    <property type="match status" value="1"/>
</dbReference>
<feature type="compositionally biased region" description="Basic and acidic residues" evidence="9">
    <location>
        <begin position="922"/>
        <end position="931"/>
    </location>
</feature>
<feature type="compositionally biased region" description="Low complexity" evidence="9">
    <location>
        <begin position="237"/>
        <end position="252"/>
    </location>
</feature>
<keyword evidence="4 7" id="KW-0547">Nucleotide-binding</keyword>
<proteinExistence type="predicted"/>
<feature type="compositionally biased region" description="Polar residues" evidence="9">
    <location>
        <begin position="564"/>
        <end position="580"/>
    </location>
</feature>
<dbReference type="SMART" id="SM00090">
    <property type="entry name" value="RIO"/>
    <property type="match status" value="1"/>
</dbReference>
<dbReference type="Pfam" id="PF00069">
    <property type="entry name" value="Pkinase"/>
    <property type="match status" value="1"/>
</dbReference>
<feature type="domain" description="Protein kinase" evidence="10">
    <location>
        <begin position="590"/>
        <end position="848"/>
    </location>
</feature>
<feature type="compositionally biased region" description="Low complexity" evidence="9">
    <location>
        <begin position="1094"/>
        <end position="1109"/>
    </location>
</feature>
<feature type="binding site" evidence="7">
    <location>
        <position position="619"/>
    </location>
    <ligand>
        <name>ATP</name>
        <dbReference type="ChEBI" id="CHEBI:30616"/>
    </ligand>
</feature>
<feature type="compositionally biased region" description="Low complexity" evidence="9">
    <location>
        <begin position="262"/>
        <end position="274"/>
    </location>
</feature>
<dbReference type="GO" id="GO:0004674">
    <property type="term" value="F:protein serine/threonine kinase activity"/>
    <property type="evidence" value="ECO:0007669"/>
    <property type="project" value="UniProtKB-KW"/>
</dbReference>
<feature type="coiled-coil region" evidence="8">
    <location>
        <begin position="434"/>
        <end position="461"/>
    </location>
</feature>
<keyword evidence="5 11" id="KW-0418">Kinase</keyword>
<dbReference type="FunFam" id="1.10.510.10:FF:000571">
    <property type="entry name" value="Maternal embryonic leucine zipper kinase"/>
    <property type="match status" value="1"/>
</dbReference>
<dbReference type="SMART" id="SM00220">
    <property type="entry name" value="S_TKc"/>
    <property type="match status" value="1"/>
</dbReference>
<dbReference type="PANTHER" id="PTHR24346:SF30">
    <property type="entry name" value="MATERNAL EMBRYONIC LEUCINE ZIPPER KINASE"/>
    <property type="match status" value="1"/>
</dbReference>
<evidence type="ECO:0000256" key="4">
    <source>
        <dbReference type="ARBA" id="ARBA00022741"/>
    </source>
</evidence>
<dbReference type="InterPro" id="IPR000687">
    <property type="entry name" value="RIO_kinase"/>
</dbReference>
<evidence type="ECO:0000259" key="10">
    <source>
        <dbReference type="PROSITE" id="PS50011"/>
    </source>
</evidence>
<comment type="subunit">
    <text evidence="1">Monomer.</text>
</comment>
<dbReference type="Gene3D" id="1.10.510.10">
    <property type="entry name" value="Transferase(Phosphotransferase) domain 1"/>
    <property type="match status" value="1"/>
</dbReference>
<dbReference type="InterPro" id="IPR000719">
    <property type="entry name" value="Prot_kinase_dom"/>
</dbReference>
<dbReference type="InterPro" id="IPR011009">
    <property type="entry name" value="Kinase-like_dom_sf"/>
</dbReference>
<name>A0A077ZY10_STYLE</name>
<dbReference type="Proteomes" id="UP000039865">
    <property type="component" value="Unassembled WGS sequence"/>
</dbReference>
<evidence type="ECO:0000256" key="5">
    <source>
        <dbReference type="ARBA" id="ARBA00022777"/>
    </source>
</evidence>
<evidence type="ECO:0000313" key="12">
    <source>
        <dbReference type="Proteomes" id="UP000039865"/>
    </source>
</evidence>
<keyword evidence="12" id="KW-1185">Reference proteome</keyword>
<keyword evidence="8" id="KW-0175">Coiled coil</keyword>
<feature type="region of interest" description="Disordered" evidence="9">
    <location>
        <begin position="494"/>
        <end position="513"/>
    </location>
</feature>
<dbReference type="InterPro" id="IPR017441">
    <property type="entry name" value="Protein_kinase_ATP_BS"/>
</dbReference>
<evidence type="ECO:0000256" key="8">
    <source>
        <dbReference type="SAM" id="Coils"/>
    </source>
</evidence>
<feature type="compositionally biased region" description="Low complexity" evidence="9">
    <location>
        <begin position="504"/>
        <end position="513"/>
    </location>
</feature>
<accession>A0A077ZY10</accession>
<dbReference type="PANTHER" id="PTHR24346">
    <property type="entry name" value="MAP/MICROTUBULE AFFINITY-REGULATING KINASE"/>
    <property type="match status" value="1"/>
</dbReference>
<feature type="region of interest" description="Disordered" evidence="9">
    <location>
        <begin position="553"/>
        <end position="580"/>
    </location>
</feature>
<dbReference type="GO" id="GO:0035556">
    <property type="term" value="P:intracellular signal transduction"/>
    <property type="evidence" value="ECO:0007669"/>
    <property type="project" value="TreeGrafter"/>
</dbReference>
<protein>
    <submittedName>
        <fullName evidence="11">Protein kinase domain containing protein</fullName>
    </submittedName>
</protein>
<dbReference type="GO" id="GO:0005737">
    <property type="term" value="C:cytoplasm"/>
    <property type="evidence" value="ECO:0007669"/>
    <property type="project" value="TreeGrafter"/>
</dbReference>
<evidence type="ECO:0000256" key="7">
    <source>
        <dbReference type="PROSITE-ProRule" id="PRU10141"/>
    </source>
</evidence>
<sequence>MNSYRSKQQTKGKSSNLILIEIPKTCSSDKVKKTQNFIQQKFDNVAKKDIPLSPNTRVLNIQQNQIPISQLNQTVPLKFQSDKVQAIDSIINNKQIIQNSGTNEVIVTSNQQAYENARLVNNFTSNQYNTAGSTYHQQRTNSSGNNNQKCSVNYKQNPASLTTTVSAAYQKATPKSNLNQTQAMYNSGGISMNNASTTGTMHKQNSNNNLRNKYNRYPTVTNNTTNITNTSPAVIQTNSSTNTGCGGNNSSNAQQPSFLRANSNSSGQVSKQSSTKNLLNKTCSQIPHKILASGTNSSSKNQIINNHNNRCESEGAHKYTDGDNNASSRNLHQQPTNNYQYKTNEGNSGSQNRTQKASSQLNEYKQFMDKQKQIIKQLSQNKLAMMINAMNSNSNQALNQTGLQQQQIQNIQLQRKPSNNISKIQSPKNLSFSLAQSNQILMKNQQEVREIENQKENINNIDLSQQQQQQLQQQQQSAPQNLLNVKKQDISTTPRNHFQKEQPENQQLQQTQKVSVLKIARDSITPRVVQQKQSEPLKRVDNNIEIDRQKQIQVQQPDLQQPQENKAQQSETNPNDDSMCFSNKNSLDDYIIGKQIGQGAYAVVRIGLHKPTNRKVALKIYKKYKLLDPNRRKSVKREIKIMEKMKHQSIIRLYEVIDTSKYVILVMEYVGGGSLHGYLKSKPNRRLDELDAKRIFKQILEGIKYCHSRCITHRDIKLENLLLDDHNNIKIIDFGFSTCIPNDKKIKIFCGTPSYMAPEIVQKLEYAGPPADVWALGVLLFTLLSGCFPYRGATDKELYKKIMRADYKIPSEVLVTLSNEATNLLKRIFAIDANNRPSARDILNDPWFQEKQDISMCTPQSIMRSHSYQPEMIKSSTDIAQENHAKPANQMKNNMDHTQNQTFNNYFSSNQVSQEPSSYYNPHKEDHRNTEKNGMPNLMGAQNIGGQTRMNSANPPGVQNQNINTTGNNNNNQNIFFLLSPLINNSQITTNNVCMGEQKQQMTPMNMQTPSEIYQQNFVDTLDESIINTIVMKLGYSVDEVRKNARIENSFINVLYSKIIQEQKAFQMNNMKSTNSLSAKTNIQPNFIPSVSSSINQSNFSTNNLNNTQPFSGNQDKSRDNNNAGQPNAHNYYGSFSDNHNQLSQTLGGGSNFLNLSILSNQNQQAMQNAERNRDSSAGYHNFNQYDMMSQDDQMRSHSNVRGQGFNNTQGNISQFLNQSPFVIPNNMTGMDMNNDSNLCNLSPDQHHFNNTQPFTNNYDSCGSSGIQNQKKGGSSSFLGAAQELKSLMLQGNNRRQNMNMQGGNNNNSNGNMLVNQQQNQTQQPQIINKTLQWRREFL</sequence>
<keyword evidence="2" id="KW-0723">Serine/threonine-protein kinase</keyword>
<feature type="compositionally biased region" description="Basic and acidic residues" evidence="9">
    <location>
        <begin position="312"/>
        <end position="321"/>
    </location>
</feature>
<feature type="compositionally biased region" description="Polar residues" evidence="9">
    <location>
        <begin position="944"/>
        <end position="958"/>
    </location>
</feature>
<feature type="compositionally biased region" description="Low complexity" evidence="9">
    <location>
        <begin position="553"/>
        <end position="563"/>
    </location>
</feature>
<dbReference type="FunFam" id="3.30.200.20:FF:000003">
    <property type="entry name" value="Non-specific serine/threonine protein kinase"/>
    <property type="match status" value="1"/>
</dbReference>
<evidence type="ECO:0000256" key="1">
    <source>
        <dbReference type="ARBA" id="ARBA00011245"/>
    </source>
</evidence>
<feature type="region of interest" description="Disordered" evidence="9">
    <location>
        <begin position="312"/>
        <end position="358"/>
    </location>
</feature>
<feature type="region of interest" description="Disordered" evidence="9">
    <location>
        <begin position="222"/>
        <end position="277"/>
    </location>
</feature>
<evidence type="ECO:0000256" key="9">
    <source>
        <dbReference type="SAM" id="MobiDB-lite"/>
    </source>
</evidence>
<dbReference type="PROSITE" id="PS00108">
    <property type="entry name" value="PROTEIN_KINASE_ST"/>
    <property type="match status" value="1"/>
</dbReference>
<evidence type="ECO:0000313" key="11">
    <source>
        <dbReference type="EMBL" id="CDW73416.1"/>
    </source>
</evidence>
<dbReference type="GO" id="GO:0005524">
    <property type="term" value="F:ATP binding"/>
    <property type="evidence" value="ECO:0007669"/>
    <property type="project" value="UniProtKB-UniRule"/>
</dbReference>
<keyword evidence="6 7" id="KW-0067">ATP-binding</keyword>
<feature type="compositionally biased region" description="Polar residues" evidence="9">
    <location>
        <begin position="911"/>
        <end position="920"/>
    </location>
</feature>
<evidence type="ECO:0000256" key="3">
    <source>
        <dbReference type="ARBA" id="ARBA00022679"/>
    </source>
</evidence>
<keyword evidence="3" id="KW-0808">Transferase</keyword>
<feature type="region of interest" description="Disordered" evidence="9">
    <location>
        <begin position="1094"/>
        <end position="1137"/>
    </location>
</feature>
<evidence type="ECO:0000256" key="6">
    <source>
        <dbReference type="ARBA" id="ARBA00022840"/>
    </source>
</evidence>
<dbReference type="EMBL" id="CCKQ01002324">
    <property type="protein sequence ID" value="CDW73416.1"/>
    <property type="molecule type" value="Genomic_DNA"/>
</dbReference>
<evidence type="ECO:0000256" key="2">
    <source>
        <dbReference type="ARBA" id="ARBA00022527"/>
    </source>
</evidence>
<gene>
    <name evidence="11" type="primary">Contig13044.g13908</name>
    <name evidence="11" type="ORF">STYLEM_2393</name>
</gene>
<organism evidence="11 12">
    <name type="scientific">Stylonychia lemnae</name>
    <name type="common">Ciliate</name>
    <dbReference type="NCBI Taxonomy" id="5949"/>
    <lineage>
        <taxon>Eukaryota</taxon>
        <taxon>Sar</taxon>
        <taxon>Alveolata</taxon>
        <taxon>Ciliophora</taxon>
        <taxon>Intramacronucleata</taxon>
        <taxon>Spirotrichea</taxon>
        <taxon>Stichotrichia</taxon>
        <taxon>Sporadotrichida</taxon>
        <taxon>Oxytrichidae</taxon>
        <taxon>Stylonychinae</taxon>
        <taxon>Stylonychia</taxon>
    </lineage>
</organism>
<dbReference type="SUPFAM" id="SSF56112">
    <property type="entry name" value="Protein kinase-like (PK-like)"/>
    <property type="match status" value="1"/>
</dbReference>